<evidence type="ECO:0000256" key="3">
    <source>
        <dbReference type="ARBA" id="ARBA00022723"/>
    </source>
</evidence>
<feature type="domain" description="Nanos-type" evidence="9">
    <location>
        <begin position="112"/>
        <end position="166"/>
    </location>
</feature>
<comment type="similarity">
    <text evidence="8">Belongs to the nanos family.</text>
</comment>
<proteinExistence type="inferred from homology"/>
<accession>A0A813TED6</accession>
<dbReference type="InterPro" id="IPR024161">
    <property type="entry name" value="Znf_nanos-typ"/>
</dbReference>
<dbReference type="Proteomes" id="UP000663879">
    <property type="component" value="Unassembled WGS sequence"/>
</dbReference>
<gene>
    <name evidence="10" type="ORF">OXX778_LOCUS7058</name>
</gene>
<evidence type="ECO:0000256" key="2">
    <source>
        <dbReference type="ARBA" id="ARBA00022490"/>
    </source>
</evidence>
<evidence type="ECO:0000256" key="4">
    <source>
        <dbReference type="ARBA" id="ARBA00022771"/>
    </source>
</evidence>
<evidence type="ECO:0000313" key="10">
    <source>
        <dbReference type="EMBL" id="CAF0812711.1"/>
    </source>
</evidence>
<name>A0A813TED6_9BILA</name>
<dbReference type="AlphaFoldDB" id="A0A813TED6"/>
<evidence type="ECO:0000259" key="9">
    <source>
        <dbReference type="PROSITE" id="PS51522"/>
    </source>
</evidence>
<evidence type="ECO:0000256" key="6">
    <source>
        <dbReference type="ARBA" id="ARBA00022845"/>
    </source>
</evidence>
<keyword evidence="7 8" id="KW-0694">RNA-binding</keyword>
<keyword evidence="2" id="KW-0963">Cytoplasm</keyword>
<dbReference type="OrthoDB" id="10010129at2759"/>
<protein>
    <recommendedName>
        <fullName evidence="9">Nanos-type domain-containing protein</fullName>
    </recommendedName>
</protein>
<reference evidence="10" key="1">
    <citation type="submission" date="2021-02" db="EMBL/GenBank/DDBJ databases">
        <authorList>
            <person name="Nowell W R."/>
        </authorList>
    </citation>
    <scope>NUCLEOTIDE SEQUENCE</scope>
    <source>
        <strain evidence="10">Ploen Becks lab</strain>
    </source>
</reference>
<dbReference type="PROSITE" id="PS51522">
    <property type="entry name" value="ZF_NANOS"/>
    <property type="match status" value="1"/>
</dbReference>
<dbReference type="InterPro" id="IPR038129">
    <property type="entry name" value="Nanos_sf"/>
</dbReference>
<dbReference type="Pfam" id="PF05741">
    <property type="entry name" value="zf-nanos"/>
    <property type="match status" value="1"/>
</dbReference>
<keyword evidence="4 8" id="KW-0863">Zinc-finger</keyword>
<keyword evidence="6 8" id="KW-0810">Translation regulation</keyword>
<evidence type="ECO:0000256" key="8">
    <source>
        <dbReference type="PROSITE-ProRule" id="PRU00855"/>
    </source>
</evidence>
<dbReference type="PANTHER" id="PTHR12887">
    <property type="entry name" value="NANOS PROTEIN"/>
    <property type="match status" value="1"/>
</dbReference>
<keyword evidence="3" id="KW-0479">Metal-binding</keyword>
<evidence type="ECO:0000256" key="1">
    <source>
        <dbReference type="ARBA" id="ARBA00004496"/>
    </source>
</evidence>
<dbReference type="GO" id="GO:0006417">
    <property type="term" value="P:regulation of translation"/>
    <property type="evidence" value="ECO:0007669"/>
    <property type="project" value="UniProtKB-UniRule"/>
</dbReference>
<dbReference type="InterPro" id="IPR008705">
    <property type="entry name" value="Nanos/Xcar2"/>
</dbReference>
<evidence type="ECO:0000256" key="5">
    <source>
        <dbReference type="ARBA" id="ARBA00022833"/>
    </source>
</evidence>
<organism evidence="10 11">
    <name type="scientific">Brachionus calyciflorus</name>
    <dbReference type="NCBI Taxonomy" id="104777"/>
    <lineage>
        <taxon>Eukaryota</taxon>
        <taxon>Metazoa</taxon>
        <taxon>Spiralia</taxon>
        <taxon>Gnathifera</taxon>
        <taxon>Rotifera</taxon>
        <taxon>Eurotatoria</taxon>
        <taxon>Monogononta</taxon>
        <taxon>Pseudotrocha</taxon>
        <taxon>Ploima</taxon>
        <taxon>Brachionidae</taxon>
        <taxon>Brachionus</taxon>
    </lineage>
</organism>
<evidence type="ECO:0000256" key="7">
    <source>
        <dbReference type="ARBA" id="ARBA00022884"/>
    </source>
</evidence>
<comment type="caution">
    <text evidence="10">The sequence shown here is derived from an EMBL/GenBank/DDBJ whole genome shotgun (WGS) entry which is preliminary data.</text>
</comment>
<dbReference type="EMBL" id="CAJNOC010000877">
    <property type="protein sequence ID" value="CAF0812711.1"/>
    <property type="molecule type" value="Genomic_DNA"/>
</dbReference>
<dbReference type="Gene3D" id="4.10.60.30">
    <property type="entry name" value="Nanos, RNA-binding domain"/>
    <property type="match status" value="1"/>
</dbReference>
<sequence>MSSYNKCNENTILVAGLQQYVLSIKSLNYSMGMTNENYNPNDGSSGYGSISPTASIYSSSSSTSTENSTNQRFPFQVGKKLERPSEKIQIDVTKYIQKSAQILNKNPNKVILCTFCKNNGEPEHIFRSHSIKDIRGRVTCPLLKEYKCPACGESGENAHTITYCKKIKTQKRNELFSKCA</sequence>
<dbReference type="GO" id="GO:0005737">
    <property type="term" value="C:cytoplasm"/>
    <property type="evidence" value="ECO:0007669"/>
    <property type="project" value="UniProtKB-SubCell"/>
</dbReference>
<dbReference type="GO" id="GO:0008270">
    <property type="term" value="F:zinc ion binding"/>
    <property type="evidence" value="ECO:0007669"/>
    <property type="project" value="UniProtKB-KW"/>
</dbReference>
<dbReference type="GO" id="GO:0003723">
    <property type="term" value="F:RNA binding"/>
    <property type="evidence" value="ECO:0007669"/>
    <property type="project" value="UniProtKB-UniRule"/>
</dbReference>
<comment type="subcellular location">
    <subcellularLocation>
        <location evidence="1">Cytoplasm</location>
    </subcellularLocation>
</comment>
<keyword evidence="5" id="KW-0862">Zinc</keyword>
<keyword evidence="11" id="KW-1185">Reference proteome</keyword>
<evidence type="ECO:0000313" key="11">
    <source>
        <dbReference type="Proteomes" id="UP000663879"/>
    </source>
</evidence>